<comment type="caution">
    <text evidence="3">The sequence shown here is derived from an EMBL/GenBank/DDBJ whole genome shotgun (WGS) entry which is preliminary data.</text>
</comment>
<evidence type="ECO:0000256" key="1">
    <source>
        <dbReference type="SAM" id="MobiDB-lite"/>
    </source>
</evidence>
<feature type="domain" description="Baseplate upper protein immunoglobulin like" evidence="2">
    <location>
        <begin position="151"/>
        <end position="244"/>
    </location>
</feature>
<dbReference type="InterPro" id="IPR041531">
    <property type="entry name" value="BppU_IgG"/>
</dbReference>
<evidence type="ECO:0000313" key="4">
    <source>
        <dbReference type="Proteomes" id="UP000707535"/>
    </source>
</evidence>
<protein>
    <recommendedName>
        <fullName evidence="2">Baseplate upper protein immunoglobulin like domain-containing protein</fullName>
    </recommendedName>
</protein>
<name>A0A921F6M9_9LACO</name>
<reference evidence="3" key="1">
    <citation type="journal article" date="2021" name="PeerJ">
        <title>Extensive microbial diversity within the chicken gut microbiome revealed by metagenomics and culture.</title>
        <authorList>
            <person name="Gilroy R."/>
            <person name="Ravi A."/>
            <person name="Getino M."/>
            <person name="Pursley I."/>
            <person name="Horton D.L."/>
            <person name="Alikhan N.F."/>
            <person name="Baker D."/>
            <person name="Gharbi K."/>
            <person name="Hall N."/>
            <person name="Watson M."/>
            <person name="Adriaenssens E.M."/>
            <person name="Foster-Nyarko E."/>
            <person name="Jarju S."/>
            <person name="Secka A."/>
            <person name="Antonio M."/>
            <person name="Oren A."/>
            <person name="Chaudhuri R.R."/>
            <person name="La Ragione R."/>
            <person name="Hildebrand F."/>
            <person name="Pallen M.J."/>
        </authorList>
    </citation>
    <scope>NUCLEOTIDE SEQUENCE</scope>
    <source>
        <strain evidence="3">CHK174-6876</strain>
    </source>
</reference>
<dbReference type="EMBL" id="DYXG01000018">
    <property type="protein sequence ID" value="HJE96314.1"/>
    <property type="molecule type" value="Genomic_DNA"/>
</dbReference>
<feature type="region of interest" description="Disordered" evidence="1">
    <location>
        <begin position="1"/>
        <end position="20"/>
    </location>
</feature>
<proteinExistence type="predicted"/>
<dbReference type="Gene3D" id="2.60.40.3320">
    <property type="match status" value="1"/>
</dbReference>
<gene>
    <name evidence="3" type="ORF">K8V00_01720</name>
</gene>
<dbReference type="AlphaFoldDB" id="A0A921F6M9"/>
<reference evidence="3" key="2">
    <citation type="submission" date="2021-09" db="EMBL/GenBank/DDBJ databases">
        <authorList>
            <person name="Gilroy R."/>
        </authorList>
    </citation>
    <scope>NUCLEOTIDE SEQUENCE</scope>
    <source>
        <strain evidence="3">CHK174-6876</strain>
    </source>
</reference>
<organism evidence="3 4">
    <name type="scientific">Ligilactobacillus acidipiscis</name>
    <dbReference type="NCBI Taxonomy" id="89059"/>
    <lineage>
        <taxon>Bacteria</taxon>
        <taxon>Bacillati</taxon>
        <taxon>Bacillota</taxon>
        <taxon>Bacilli</taxon>
        <taxon>Lactobacillales</taxon>
        <taxon>Lactobacillaceae</taxon>
        <taxon>Ligilactobacillus</taxon>
    </lineage>
</organism>
<evidence type="ECO:0000259" key="2">
    <source>
        <dbReference type="Pfam" id="PF18667"/>
    </source>
</evidence>
<accession>A0A921F6M9</accession>
<dbReference type="Pfam" id="PF18667">
    <property type="entry name" value="BppU_IgG"/>
    <property type="match status" value="1"/>
</dbReference>
<dbReference type="Proteomes" id="UP000707535">
    <property type="component" value="Unassembled WGS sequence"/>
</dbReference>
<sequence length="246" mass="27743">MKLEDKLKEVNSSDYTDPKNITDEDVQQLVDQFNAGNIMQPANTLSDWLSKKLYGHDVRNSLAFWTIIMATIADLMRTDETTFKRLLGDRQDQVEGRQTTLEEVFKEVQQGATDDTEVKTARNSEKFGPFDVLDDRLENIEQILAQKVPGGYSVIIKHNLGRNPTVKAQYYEYAIGTEPDGLGSGPEGSFGGIGYVDVPVEIQYTDANTVVVNMPKNYAMDNPAEFKPDGNWYINQSYKTIQIKLN</sequence>
<evidence type="ECO:0000313" key="3">
    <source>
        <dbReference type="EMBL" id="HJE96314.1"/>
    </source>
</evidence>